<dbReference type="InterPro" id="IPR048278">
    <property type="entry name" value="PFN"/>
</dbReference>
<organism evidence="8 11">
    <name type="scientific">Adineta steineri</name>
    <dbReference type="NCBI Taxonomy" id="433720"/>
    <lineage>
        <taxon>Eukaryota</taxon>
        <taxon>Metazoa</taxon>
        <taxon>Spiralia</taxon>
        <taxon>Gnathifera</taxon>
        <taxon>Rotifera</taxon>
        <taxon>Eurotatoria</taxon>
        <taxon>Bdelloidea</taxon>
        <taxon>Adinetida</taxon>
        <taxon>Adinetidae</taxon>
        <taxon>Adineta</taxon>
    </lineage>
</organism>
<gene>
    <name evidence="8" type="ORF">BJG266_LOCUS16739</name>
    <name evidence="9" type="ORF">QVE165_LOCUS21783</name>
</gene>
<dbReference type="Gene3D" id="3.30.450.30">
    <property type="entry name" value="Dynein light chain 2a, cytoplasmic"/>
    <property type="match status" value="1"/>
</dbReference>
<dbReference type="GO" id="GO:0005938">
    <property type="term" value="C:cell cortex"/>
    <property type="evidence" value="ECO:0007669"/>
    <property type="project" value="TreeGrafter"/>
</dbReference>
<dbReference type="SUPFAM" id="SSF55770">
    <property type="entry name" value="Profilin (actin-binding protein)"/>
    <property type="match status" value="1"/>
</dbReference>
<dbReference type="Pfam" id="PF00235">
    <property type="entry name" value="Profilin"/>
    <property type="match status" value="1"/>
</dbReference>
<evidence type="ECO:0000256" key="1">
    <source>
        <dbReference type="ARBA" id="ARBA00004245"/>
    </source>
</evidence>
<dbReference type="PANTHER" id="PTHR11604:SF0">
    <property type="entry name" value="PROFILIN"/>
    <property type="match status" value="1"/>
</dbReference>
<dbReference type="EMBL" id="CAJNOI010000078">
    <property type="protein sequence ID" value="CAF1016134.1"/>
    <property type="molecule type" value="Genomic_DNA"/>
</dbReference>
<evidence type="ECO:0000313" key="8">
    <source>
        <dbReference type="EMBL" id="CAF1016134.1"/>
    </source>
</evidence>
<evidence type="ECO:0000256" key="7">
    <source>
        <dbReference type="RuleBase" id="RU003909"/>
    </source>
</evidence>
<dbReference type="PANTHER" id="PTHR11604">
    <property type="entry name" value="PROFILIN"/>
    <property type="match status" value="1"/>
</dbReference>
<evidence type="ECO:0000256" key="6">
    <source>
        <dbReference type="ARBA" id="ARBA00023212"/>
    </source>
</evidence>
<comment type="caution">
    <text evidence="8">The sequence shown here is derived from an EMBL/GenBank/DDBJ whole genome shotgun (WGS) entry which is preliminary data.</text>
</comment>
<evidence type="ECO:0000256" key="2">
    <source>
        <dbReference type="ARBA" id="ARBA00010058"/>
    </source>
</evidence>
<evidence type="ECO:0000313" key="9">
    <source>
        <dbReference type="EMBL" id="CAF1128167.1"/>
    </source>
</evidence>
<evidence type="ECO:0000313" key="10">
    <source>
        <dbReference type="Proteomes" id="UP000663832"/>
    </source>
</evidence>
<keyword evidence="5 7" id="KW-0009">Actin-binding</keyword>
<dbReference type="GO" id="GO:0005856">
    <property type="term" value="C:cytoskeleton"/>
    <property type="evidence" value="ECO:0007669"/>
    <property type="project" value="UniProtKB-SubCell"/>
</dbReference>
<evidence type="ECO:0000256" key="5">
    <source>
        <dbReference type="ARBA" id="ARBA00023203"/>
    </source>
</evidence>
<evidence type="ECO:0000256" key="4">
    <source>
        <dbReference type="ARBA" id="ARBA00022490"/>
    </source>
</evidence>
<dbReference type="Proteomes" id="UP000663832">
    <property type="component" value="Unassembled WGS sequence"/>
</dbReference>
<keyword evidence="4" id="KW-0963">Cytoplasm</keyword>
<dbReference type="EMBL" id="CAJNOM010000141">
    <property type="protein sequence ID" value="CAF1128167.1"/>
    <property type="molecule type" value="Genomic_DNA"/>
</dbReference>
<protein>
    <recommendedName>
        <fullName evidence="7">Profilin</fullName>
    </recommendedName>
</protein>
<comment type="similarity">
    <text evidence="2 7">Belongs to the profilin family.</text>
</comment>
<evidence type="ECO:0000256" key="3">
    <source>
        <dbReference type="ARBA" id="ARBA00011583"/>
    </source>
</evidence>
<evidence type="ECO:0000313" key="11">
    <source>
        <dbReference type="Proteomes" id="UP000663877"/>
    </source>
</evidence>
<keyword evidence="6" id="KW-0206">Cytoskeleton</keyword>
<dbReference type="CDD" id="cd00148">
    <property type="entry name" value="PROF"/>
    <property type="match status" value="1"/>
</dbReference>
<dbReference type="InterPro" id="IPR036140">
    <property type="entry name" value="PFN_sf"/>
</dbReference>
<dbReference type="AlphaFoldDB" id="A0A814HZM8"/>
<comment type="subcellular location">
    <subcellularLocation>
        <location evidence="1">Cytoplasm</location>
        <location evidence="1">Cytoskeleton</location>
    </subcellularLocation>
</comment>
<sequence length="152" mass="16401">MIDTGDQDLFVLRRARSNHEIIKVDRGYWQKFVDEYLVGTGAVSQGAIIGRDGNIWAISPGFELKDGEGKQIVANFKDTSNVSETGVTVGGIEYVATKAENGSIYGEKDATGVILVQTTHAVVIGLYGEKQQPGNATAVTEKLAQYLIENGH</sequence>
<dbReference type="SMART" id="SM00392">
    <property type="entry name" value="PROF"/>
    <property type="match status" value="1"/>
</dbReference>
<reference evidence="8" key="1">
    <citation type="submission" date="2021-02" db="EMBL/GenBank/DDBJ databases">
        <authorList>
            <person name="Nowell W R."/>
        </authorList>
    </citation>
    <scope>NUCLEOTIDE SEQUENCE</scope>
</reference>
<accession>A0A814HZM8</accession>
<dbReference type="PRINTS" id="PR01640">
    <property type="entry name" value="PROFILINPLNT"/>
</dbReference>
<dbReference type="GO" id="GO:0003785">
    <property type="term" value="F:actin monomer binding"/>
    <property type="evidence" value="ECO:0007669"/>
    <property type="project" value="TreeGrafter"/>
</dbReference>
<comment type="subunit">
    <text evidence="3">Occurs in many kinds of cells as a complex with monomeric actin in a 1:1 ratio.</text>
</comment>
<name>A0A814HZM8_9BILA</name>
<dbReference type="PRINTS" id="PR00392">
    <property type="entry name" value="PROFILIN"/>
</dbReference>
<proteinExistence type="inferred from homology"/>
<dbReference type="Proteomes" id="UP000663877">
    <property type="component" value="Unassembled WGS sequence"/>
</dbReference>
<dbReference type="OrthoDB" id="421374at2759"/>
<dbReference type="InterPro" id="IPR005455">
    <property type="entry name" value="PFN_euk"/>
</dbReference>
<keyword evidence="10" id="KW-1185">Reference proteome</keyword>